<evidence type="ECO:0000313" key="2">
    <source>
        <dbReference type="Proteomes" id="UP000199527"/>
    </source>
</evidence>
<dbReference type="RefSeq" id="WP_090363902.1">
    <property type="nucleotide sequence ID" value="NZ_FNEM01000004.1"/>
</dbReference>
<protein>
    <submittedName>
        <fullName evidence="1">Uncharacterized conserved protein, DUF924 family</fullName>
    </submittedName>
</protein>
<organism evidence="1 2">
    <name type="scientific">Ferrimonas sediminum</name>
    <dbReference type="NCBI Taxonomy" id="718193"/>
    <lineage>
        <taxon>Bacteria</taxon>
        <taxon>Pseudomonadati</taxon>
        <taxon>Pseudomonadota</taxon>
        <taxon>Gammaproteobacteria</taxon>
        <taxon>Alteromonadales</taxon>
        <taxon>Ferrimonadaceae</taxon>
        <taxon>Ferrimonas</taxon>
    </lineage>
</organism>
<proteinExistence type="predicted"/>
<dbReference type="OrthoDB" id="7593450at2"/>
<name>A0A1G8Q0T0_9GAMM</name>
<dbReference type="Gene3D" id="1.25.40.10">
    <property type="entry name" value="Tetratricopeptide repeat domain"/>
    <property type="match status" value="1"/>
</dbReference>
<keyword evidence="2" id="KW-1185">Reference proteome</keyword>
<dbReference type="InterPro" id="IPR011990">
    <property type="entry name" value="TPR-like_helical_dom_sf"/>
</dbReference>
<dbReference type="InterPro" id="IPR010323">
    <property type="entry name" value="DUF924"/>
</dbReference>
<dbReference type="Gene3D" id="1.20.58.320">
    <property type="entry name" value="TPR-like"/>
    <property type="match status" value="1"/>
</dbReference>
<gene>
    <name evidence="1" type="ORF">SAMN04488540_104153</name>
</gene>
<sequence length="201" mass="22485">MNPEISQVLFFWFGELEGGLPKQPKGKLWFGAGEVIDEEIRTHFGDLHARALQGELDHWAEEPRGRLALIILLDQFSRNLYRGSSLAFAGDEKALALCKAGIEGGQDQALQLSEKQFFYMPLQHSESFQDQALGVALLTAMCDGLDGVALQEAQGTLKFQQLHLEIIERFGRFPHRNRVLKRQNSAAESLYLADGGPRFGQ</sequence>
<dbReference type="EMBL" id="FNEM01000004">
    <property type="protein sequence ID" value="SDI98352.1"/>
    <property type="molecule type" value="Genomic_DNA"/>
</dbReference>
<evidence type="ECO:0000313" key="1">
    <source>
        <dbReference type="EMBL" id="SDI98352.1"/>
    </source>
</evidence>
<dbReference type="Pfam" id="PF06041">
    <property type="entry name" value="DUF924"/>
    <property type="match status" value="1"/>
</dbReference>
<dbReference type="SUPFAM" id="SSF48452">
    <property type="entry name" value="TPR-like"/>
    <property type="match status" value="1"/>
</dbReference>
<dbReference type="Proteomes" id="UP000199527">
    <property type="component" value="Unassembled WGS sequence"/>
</dbReference>
<reference evidence="2" key="1">
    <citation type="submission" date="2016-10" db="EMBL/GenBank/DDBJ databases">
        <authorList>
            <person name="Varghese N."/>
            <person name="Submissions S."/>
        </authorList>
    </citation>
    <scope>NUCLEOTIDE SEQUENCE [LARGE SCALE GENOMIC DNA]</scope>
    <source>
        <strain evidence="2">DSM 23317</strain>
    </source>
</reference>
<dbReference type="AlphaFoldDB" id="A0A1G8Q0T0"/>
<accession>A0A1G8Q0T0</accession>